<proteinExistence type="predicted"/>
<dbReference type="WBParaSite" id="EN70_7930">
    <property type="protein sequence ID" value="EN70_7930"/>
    <property type="gene ID" value="EN70_7930"/>
</dbReference>
<name>A0A1I7VZH6_LOALO</name>
<dbReference type="AlphaFoldDB" id="A0A1I7VZH6"/>
<keyword evidence="1" id="KW-1185">Reference proteome</keyword>
<protein>
    <submittedName>
        <fullName evidence="2">Glycoprotein 120</fullName>
    </submittedName>
</protein>
<sequence>EIECKEWISVNFVNVNVTNMQRTCTYWTYRERERNGHVENVDNGYVENVKAMDM</sequence>
<evidence type="ECO:0000313" key="2">
    <source>
        <dbReference type="WBParaSite" id="EN70_7930"/>
    </source>
</evidence>
<dbReference type="Proteomes" id="UP000095285">
    <property type="component" value="Unassembled WGS sequence"/>
</dbReference>
<organism evidence="1 2">
    <name type="scientific">Loa loa</name>
    <name type="common">Eye worm</name>
    <name type="synonym">Filaria loa</name>
    <dbReference type="NCBI Taxonomy" id="7209"/>
    <lineage>
        <taxon>Eukaryota</taxon>
        <taxon>Metazoa</taxon>
        <taxon>Ecdysozoa</taxon>
        <taxon>Nematoda</taxon>
        <taxon>Chromadorea</taxon>
        <taxon>Rhabditida</taxon>
        <taxon>Spirurina</taxon>
        <taxon>Spiruromorpha</taxon>
        <taxon>Filarioidea</taxon>
        <taxon>Onchocercidae</taxon>
        <taxon>Loa</taxon>
    </lineage>
</organism>
<reference evidence="2" key="2">
    <citation type="submission" date="2016-11" db="UniProtKB">
        <authorList>
            <consortium name="WormBaseParasite"/>
        </authorList>
    </citation>
    <scope>IDENTIFICATION</scope>
</reference>
<reference evidence="1" key="1">
    <citation type="submission" date="2012-04" db="EMBL/GenBank/DDBJ databases">
        <title>The Genome Sequence of Loa loa.</title>
        <authorList>
            <consortium name="The Broad Institute Genome Sequencing Platform"/>
            <consortium name="Broad Institute Genome Sequencing Center for Infectious Disease"/>
            <person name="Nutman T.B."/>
            <person name="Fink D.L."/>
            <person name="Russ C."/>
            <person name="Young S."/>
            <person name="Zeng Q."/>
            <person name="Gargeya S."/>
            <person name="Alvarado L."/>
            <person name="Berlin A."/>
            <person name="Chapman S.B."/>
            <person name="Chen Z."/>
            <person name="Freedman E."/>
            <person name="Gellesch M."/>
            <person name="Goldberg J."/>
            <person name="Griggs A."/>
            <person name="Gujja S."/>
            <person name="Heilman E.R."/>
            <person name="Heiman D."/>
            <person name="Howarth C."/>
            <person name="Mehta T."/>
            <person name="Neiman D."/>
            <person name="Pearson M."/>
            <person name="Roberts A."/>
            <person name="Saif S."/>
            <person name="Shea T."/>
            <person name="Shenoy N."/>
            <person name="Sisk P."/>
            <person name="Stolte C."/>
            <person name="Sykes S."/>
            <person name="White J."/>
            <person name="Yandava C."/>
            <person name="Haas B."/>
            <person name="Henn M.R."/>
            <person name="Nusbaum C."/>
            <person name="Birren B."/>
        </authorList>
    </citation>
    <scope>NUCLEOTIDE SEQUENCE [LARGE SCALE GENOMIC DNA]</scope>
</reference>
<evidence type="ECO:0000313" key="1">
    <source>
        <dbReference type="Proteomes" id="UP000095285"/>
    </source>
</evidence>
<accession>A0A1I7VZH6</accession>